<dbReference type="SUPFAM" id="SSF50784">
    <property type="entry name" value="Transcription factor IIA (TFIIA), beta-barrel domain"/>
    <property type="match status" value="1"/>
</dbReference>
<keyword evidence="7" id="KW-1185">Reference proteome</keyword>
<keyword evidence="4" id="KW-0539">Nucleus</keyword>
<dbReference type="InterPro" id="IPR009088">
    <property type="entry name" value="TFIIA_b-brl"/>
</dbReference>
<dbReference type="Pfam" id="PF03153">
    <property type="entry name" value="TFIIA"/>
    <property type="match status" value="1"/>
</dbReference>
<evidence type="ECO:0000256" key="3">
    <source>
        <dbReference type="ARBA" id="ARBA00023163"/>
    </source>
</evidence>
<protein>
    <submittedName>
        <fullName evidence="6">Uncharacterized protein</fullName>
    </submittedName>
</protein>
<proteinExistence type="inferred from homology"/>
<dbReference type="AlphaFoldDB" id="A0AAU9I9G7"/>
<dbReference type="InterPro" id="IPR004855">
    <property type="entry name" value="TFIIA_asu/bsu"/>
</dbReference>
<dbReference type="PANTHER" id="PTHR12694:SF8">
    <property type="entry name" value="TRANSCRIPTION INITIATION FACTOR IIA SUBUNIT 1"/>
    <property type="match status" value="1"/>
</dbReference>
<accession>A0AAU9I9G7</accession>
<evidence type="ECO:0000256" key="4">
    <source>
        <dbReference type="ARBA" id="ARBA00023242"/>
    </source>
</evidence>
<feature type="compositionally biased region" description="Acidic residues" evidence="5">
    <location>
        <begin position="116"/>
        <end position="133"/>
    </location>
</feature>
<evidence type="ECO:0000313" key="6">
    <source>
        <dbReference type="EMBL" id="CAG9310086.1"/>
    </source>
</evidence>
<comment type="subcellular location">
    <subcellularLocation>
        <location evidence="1">Nucleus</location>
    </subcellularLocation>
</comment>
<evidence type="ECO:0000256" key="5">
    <source>
        <dbReference type="SAM" id="MobiDB-lite"/>
    </source>
</evidence>
<feature type="compositionally biased region" description="Acidic residues" evidence="5">
    <location>
        <begin position="149"/>
        <end position="166"/>
    </location>
</feature>
<comment type="similarity">
    <text evidence="2">Belongs to the TFIIA subunit 1 family.</text>
</comment>
<feature type="region of interest" description="Disordered" evidence="5">
    <location>
        <begin position="83"/>
        <end position="166"/>
    </location>
</feature>
<keyword evidence="3" id="KW-0804">Transcription</keyword>
<gene>
    <name evidence="6" type="ORF">BSTOLATCC_MIC297</name>
</gene>
<dbReference type="GO" id="GO:0005672">
    <property type="term" value="C:transcription factor TFIIA complex"/>
    <property type="evidence" value="ECO:0007669"/>
    <property type="project" value="InterPro"/>
</dbReference>
<dbReference type="Gene3D" id="1.10.287.100">
    <property type="match status" value="1"/>
</dbReference>
<dbReference type="Gene3D" id="2.30.18.10">
    <property type="entry name" value="Transcription factor IIA (TFIIA), beta-barrel domain"/>
    <property type="match status" value="1"/>
</dbReference>
<name>A0AAU9I9G7_9CILI</name>
<evidence type="ECO:0000313" key="7">
    <source>
        <dbReference type="Proteomes" id="UP001162131"/>
    </source>
</evidence>
<evidence type="ECO:0000256" key="2">
    <source>
        <dbReference type="ARBA" id="ARBA00010059"/>
    </source>
</evidence>
<dbReference type="Proteomes" id="UP001162131">
    <property type="component" value="Unassembled WGS sequence"/>
</dbReference>
<reference evidence="6" key="1">
    <citation type="submission" date="2021-09" db="EMBL/GenBank/DDBJ databases">
        <authorList>
            <consortium name="AG Swart"/>
            <person name="Singh M."/>
            <person name="Singh A."/>
            <person name="Seah K."/>
            <person name="Emmerich C."/>
        </authorList>
    </citation>
    <scope>NUCLEOTIDE SEQUENCE</scope>
    <source>
        <strain evidence="6">ATCC30299</strain>
    </source>
</reference>
<comment type="caution">
    <text evidence="6">The sequence shown here is derived from an EMBL/GenBank/DDBJ whole genome shotgun (WGS) entry which is preliminary data.</text>
</comment>
<sequence>MALSATTEDFYNTIIENVLDQIKRNPENSSLQETTLQNFKSSWLRNLNQIMRPPVIRHNLLFANPKISKPKKNFPKNEEYFKSPAQKQEQEIKNPPIPQIPMKQEVITKPQSDSESSNEDEEESDEEQNEAELEFQKYKNLGKNAQEIEPSEEEEEEEDLGDISDEDTNILIPETKDVMYCSYDKVARTGDRWKVLLKRCVLKMGRSKEFFYHRGFCDVDFEQS</sequence>
<dbReference type="EMBL" id="CAJZBQ010000001">
    <property type="protein sequence ID" value="CAG9310086.1"/>
    <property type="molecule type" value="Genomic_DNA"/>
</dbReference>
<dbReference type="PANTHER" id="PTHR12694">
    <property type="entry name" value="TRANSCRIPTION INITIATION FACTOR IIA SUBUNIT 1"/>
    <property type="match status" value="1"/>
</dbReference>
<evidence type="ECO:0000256" key="1">
    <source>
        <dbReference type="ARBA" id="ARBA00004123"/>
    </source>
</evidence>
<dbReference type="GO" id="GO:0006367">
    <property type="term" value="P:transcription initiation at RNA polymerase II promoter"/>
    <property type="evidence" value="ECO:0007669"/>
    <property type="project" value="InterPro"/>
</dbReference>
<organism evidence="6 7">
    <name type="scientific">Blepharisma stoltei</name>
    <dbReference type="NCBI Taxonomy" id="1481888"/>
    <lineage>
        <taxon>Eukaryota</taxon>
        <taxon>Sar</taxon>
        <taxon>Alveolata</taxon>
        <taxon>Ciliophora</taxon>
        <taxon>Postciliodesmatophora</taxon>
        <taxon>Heterotrichea</taxon>
        <taxon>Heterotrichida</taxon>
        <taxon>Blepharismidae</taxon>
        <taxon>Blepharisma</taxon>
    </lineage>
</organism>